<dbReference type="Pfam" id="PF11951">
    <property type="entry name" value="Fungal_trans_2"/>
    <property type="match status" value="1"/>
</dbReference>
<dbReference type="Gene3D" id="4.10.240.10">
    <property type="entry name" value="Zn(2)-C6 fungal-type DNA-binding domain"/>
    <property type="match status" value="1"/>
</dbReference>
<proteinExistence type="predicted"/>
<dbReference type="GO" id="GO:0009893">
    <property type="term" value="P:positive regulation of metabolic process"/>
    <property type="evidence" value="ECO:0007669"/>
    <property type="project" value="UniProtKB-ARBA"/>
</dbReference>
<gene>
    <name evidence="6" type="ORF">BDV29DRAFT_173593</name>
</gene>
<dbReference type="CDD" id="cd00067">
    <property type="entry name" value="GAL4"/>
    <property type="match status" value="1"/>
</dbReference>
<dbReference type="InterPro" id="IPR021858">
    <property type="entry name" value="Fun_TF"/>
</dbReference>
<evidence type="ECO:0000313" key="6">
    <source>
        <dbReference type="EMBL" id="KAB8074461.1"/>
    </source>
</evidence>
<evidence type="ECO:0000313" key="7">
    <source>
        <dbReference type="Proteomes" id="UP000326565"/>
    </source>
</evidence>
<dbReference type="EMBL" id="ML732209">
    <property type="protein sequence ID" value="KAB8074461.1"/>
    <property type="molecule type" value="Genomic_DNA"/>
</dbReference>
<evidence type="ECO:0000256" key="2">
    <source>
        <dbReference type="ARBA" id="ARBA00023125"/>
    </source>
</evidence>
<dbReference type="InterPro" id="IPR053175">
    <property type="entry name" value="DHMBA_Reg_Transcription_Factor"/>
</dbReference>
<keyword evidence="7" id="KW-1185">Reference proteome</keyword>
<dbReference type="PROSITE" id="PS50048">
    <property type="entry name" value="ZN2_CY6_FUNGAL_2"/>
    <property type="match status" value="1"/>
</dbReference>
<dbReference type="InterPro" id="IPR036864">
    <property type="entry name" value="Zn2-C6_fun-type_DNA-bd_sf"/>
</dbReference>
<organism evidence="6 7">
    <name type="scientific">Aspergillus leporis</name>
    <dbReference type="NCBI Taxonomy" id="41062"/>
    <lineage>
        <taxon>Eukaryota</taxon>
        <taxon>Fungi</taxon>
        <taxon>Dikarya</taxon>
        <taxon>Ascomycota</taxon>
        <taxon>Pezizomycotina</taxon>
        <taxon>Eurotiomycetes</taxon>
        <taxon>Eurotiomycetidae</taxon>
        <taxon>Eurotiales</taxon>
        <taxon>Aspergillaceae</taxon>
        <taxon>Aspergillus</taxon>
        <taxon>Aspergillus subgen. Circumdati</taxon>
    </lineage>
</organism>
<sequence>MVYGGKPSTGCHLCRKRKIKCDEALPGCRNCFVYGRPCPGYRPGTIFRNETEKVARLMRKRSNTLSDSQHSSRSISVTHTRPESPLLLHQVADSTWEERAVCYFFDQFTVGDTPSECLNYLGFLPSLYATCRDSGQDRLVSSCLRLAVEATSLITLSNRMKASPLLLKARGYYGMALHELRHILESRSQAVKDETFATMLVLSYFEDISGERNGLASSHTKGFGLLMKLRGEGQLSHAQGRDLFICAYAHTLIEIIILRSKPRYGSADLIVGQLDGAEPVQKFLLTASKMGQLITESTSCQGSSDAAAITQLTAWIETGDLLYLEMAEWSQHLPNDWLPLVVHTPADGSFMTYRNMSIAAIWTYYRAARIALQRHILDLRQALASIVGDNWTYDSCREAALEEVQILTTDTCRSIPFSLGDIDALGNPIPTSAEGRPPIRALYGYLMLWPLWYIWSFGLGTPIQMEQIRSTLGQVGSVLGIKMALILAQQGLRPQHTATLVPNPYRFVPSMSEISCI</sequence>
<dbReference type="GO" id="GO:0000981">
    <property type="term" value="F:DNA-binding transcription factor activity, RNA polymerase II-specific"/>
    <property type="evidence" value="ECO:0007669"/>
    <property type="project" value="InterPro"/>
</dbReference>
<keyword evidence="1" id="KW-0805">Transcription regulation</keyword>
<dbReference type="AlphaFoldDB" id="A0A5N5X149"/>
<dbReference type="Proteomes" id="UP000326565">
    <property type="component" value="Unassembled WGS sequence"/>
</dbReference>
<keyword evidence="4" id="KW-0539">Nucleus</keyword>
<evidence type="ECO:0000256" key="1">
    <source>
        <dbReference type="ARBA" id="ARBA00023015"/>
    </source>
</evidence>
<evidence type="ECO:0000256" key="3">
    <source>
        <dbReference type="ARBA" id="ARBA00023163"/>
    </source>
</evidence>
<dbReference type="PANTHER" id="PTHR38791:SF12">
    <property type="entry name" value="TRANSCRIPTION FACTOR DOMAIN-CONTAINING PROTEIN-RELATED"/>
    <property type="match status" value="1"/>
</dbReference>
<reference evidence="6 7" key="1">
    <citation type="submission" date="2019-04" db="EMBL/GenBank/DDBJ databases">
        <title>Friends and foes A comparative genomics study of 23 Aspergillus species from section Flavi.</title>
        <authorList>
            <consortium name="DOE Joint Genome Institute"/>
            <person name="Kjaerbolling I."/>
            <person name="Vesth T."/>
            <person name="Frisvad J.C."/>
            <person name="Nybo J.L."/>
            <person name="Theobald S."/>
            <person name="Kildgaard S."/>
            <person name="Isbrandt T."/>
            <person name="Kuo A."/>
            <person name="Sato A."/>
            <person name="Lyhne E.K."/>
            <person name="Kogle M.E."/>
            <person name="Wiebenga A."/>
            <person name="Kun R.S."/>
            <person name="Lubbers R.J."/>
            <person name="Makela M.R."/>
            <person name="Barry K."/>
            <person name="Chovatia M."/>
            <person name="Clum A."/>
            <person name="Daum C."/>
            <person name="Haridas S."/>
            <person name="He G."/>
            <person name="LaButti K."/>
            <person name="Lipzen A."/>
            <person name="Mondo S."/>
            <person name="Riley R."/>
            <person name="Salamov A."/>
            <person name="Simmons B.A."/>
            <person name="Magnuson J.K."/>
            <person name="Henrissat B."/>
            <person name="Mortensen U.H."/>
            <person name="Larsen T.O."/>
            <person name="Devries R.P."/>
            <person name="Grigoriev I.V."/>
            <person name="Machida M."/>
            <person name="Baker S.E."/>
            <person name="Andersen M.R."/>
        </authorList>
    </citation>
    <scope>NUCLEOTIDE SEQUENCE [LARGE SCALE GENOMIC DNA]</scope>
    <source>
        <strain evidence="6 7">CBS 151.66</strain>
    </source>
</reference>
<evidence type="ECO:0000259" key="5">
    <source>
        <dbReference type="PROSITE" id="PS50048"/>
    </source>
</evidence>
<feature type="domain" description="Zn(2)-C6 fungal-type" evidence="5">
    <location>
        <begin position="10"/>
        <end position="38"/>
    </location>
</feature>
<keyword evidence="3" id="KW-0804">Transcription</keyword>
<evidence type="ECO:0000256" key="4">
    <source>
        <dbReference type="ARBA" id="ARBA00023242"/>
    </source>
</evidence>
<dbReference type="PANTHER" id="PTHR38791">
    <property type="entry name" value="ZN(II)2CYS6 TRANSCRIPTION FACTOR (EUROFUNG)-RELATED-RELATED"/>
    <property type="match status" value="1"/>
</dbReference>
<dbReference type="SMART" id="SM00066">
    <property type="entry name" value="GAL4"/>
    <property type="match status" value="1"/>
</dbReference>
<keyword evidence="2" id="KW-0238">DNA-binding</keyword>
<protein>
    <submittedName>
        <fullName evidence="6">Zn(II)2Cys6 transcription factor</fullName>
    </submittedName>
</protein>
<dbReference type="SUPFAM" id="SSF57701">
    <property type="entry name" value="Zn2/Cys6 DNA-binding domain"/>
    <property type="match status" value="1"/>
</dbReference>
<dbReference type="Pfam" id="PF00172">
    <property type="entry name" value="Zn_clus"/>
    <property type="match status" value="1"/>
</dbReference>
<dbReference type="InterPro" id="IPR001138">
    <property type="entry name" value="Zn2Cys6_DnaBD"/>
</dbReference>
<dbReference type="GO" id="GO:0003677">
    <property type="term" value="F:DNA binding"/>
    <property type="evidence" value="ECO:0007669"/>
    <property type="project" value="UniProtKB-KW"/>
</dbReference>
<accession>A0A5N5X149</accession>
<name>A0A5N5X149_9EURO</name>
<dbReference type="GO" id="GO:0008270">
    <property type="term" value="F:zinc ion binding"/>
    <property type="evidence" value="ECO:0007669"/>
    <property type="project" value="InterPro"/>
</dbReference>
<dbReference type="OrthoDB" id="4491390at2759"/>
<dbReference type="PROSITE" id="PS00463">
    <property type="entry name" value="ZN2_CY6_FUNGAL_1"/>
    <property type="match status" value="1"/>
</dbReference>